<feature type="domain" description="Haemolysin-type calcium binding-related" evidence="10">
    <location>
        <begin position="820"/>
        <end position="863"/>
    </location>
</feature>
<feature type="domain" description="Haemolysin-type calcium binding-related" evidence="10">
    <location>
        <begin position="1420"/>
        <end position="1463"/>
    </location>
</feature>
<dbReference type="InterPro" id="IPR011049">
    <property type="entry name" value="Serralysin-like_metalloprot_C"/>
</dbReference>
<dbReference type="Proteomes" id="UP000254176">
    <property type="component" value="Unassembled WGS sequence"/>
</dbReference>
<name>A0A378VT01_NEIME</name>
<dbReference type="PRINTS" id="PR00313">
    <property type="entry name" value="CABNDNGRPT"/>
</dbReference>
<evidence type="ECO:0000313" key="12">
    <source>
        <dbReference type="Proteomes" id="UP000254176"/>
    </source>
</evidence>
<dbReference type="GO" id="GO:0005509">
    <property type="term" value="F:calcium ion binding"/>
    <property type="evidence" value="ECO:0007669"/>
    <property type="project" value="InterPro"/>
</dbReference>
<dbReference type="PANTHER" id="PTHR38340">
    <property type="entry name" value="S-LAYER PROTEIN"/>
    <property type="match status" value="1"/>
</dbReference>
<dbReference type="Gene3D" id="2.150.10.10">
    <property type="entry name" value="Serralysin-like metalloprotease, C-terminal"/>
    <property type="match status" value="11"/>
</dbReference>
<dbReference type="InterPro" id="IPR003995">
    <property type="entry name" value="RTX_toxin_determinant-A"/>
</dbReference>
<feature type="region of interest" description="Disordered" evidence="9">
    <location>
        <begin position="1344"/>
        <end position="1363"/>
    </location>
</feature>
<proteinExistence type="predicted"/>
<dbReference type="InterPro" id="IPR001343">
    <property type="entry name" value="Hemolysn_Ca-bd"/>
</dbReference>
<feature type="domain" description="Haemolysin-type calcium binding-related" evidence="10">
    <location>
        <begin position="1220"/>
        <end position="1263"/>
    </location>
</feature>
<evidence type="ECO:0000256" key="6">
    <source>
        <dbReference type="ARBA" id="ARBA00022837"/>
    </source>
</evidence>
<evidence type="ECO:0000259" key="10">
    <source>
        <dbReference type="Pfam" id="PF06594"/>
    </source>
</evidence>
<evidence type="ECO:0000256" key="9">
    <source>
        <dbReference type="SAM" id="MobiDB-lite"/>
    </source>
</evidence>
<dbReference type="PANTHER" id="PTHR38340:SF1">
    <property type="entry name" value="S-LAYER PROTEIN"/>
    <property type="match status" value="1"/>
</dbReference>
<dbReference type="PRINTS" id="PR01488">
    <property type="entry name" value="RTXTOXINA"/>
</dbReference>
<keyword evidence="8" id="KW-0472">Membrane</keyword>
<keyword evidence="7" id="KW-0843">Virulence</keyword>
<dbReference type="GO" id="GO:0016020">
    <property type="term" value="C:membrane"/>
    <property type="evidence" value="ECO:0007669"/>
    <property type="project" value="UniProtKB-SubCell"/>
</dbReference>
<dbReference type="GO" id="GO:0090729">
    <property type="term" value="F:toxin activity"/>
    <property type="evidence" value="ECO:0007669"/>
    <property type="project" value="UniProtKB-KW"/>
</dbReference>
<evidence type="ECO:0000256" key="4">
    <source>
        <dbReference type="ARBA" id="ARBA00022656"/>
    </source>
</evidence>
<reference evidence="11 12" key="1">
    <citation type="submission" date="2018-06" db="EMBL/GenBank/DDBJ databases">
        <authorList>
            <consortium name="Pathogen Informatics"/>
            <person name="Doyle S."/>
        </authorList>
    </citation>
    <scope>NUCLEOTIDE SEQUENCE [LARGE SCALE GENOMIC DNA]</scope>
    <source>
        <strain evidence="11 12">NCTC8554</strain>
    </source>
</reference>
<accession>A0A378VT01</accession>
<sequence length="1902" mass="204686">MNEGEVVLTPEQIQTLRGYAFRGDTYGGWRYLANLGDRYADDAAAIVGKDANLNGLNLWMKKGVENLWDDTVGKKTRLEKFDRVALQHFSQYVDLINENNGRLPNTSEIERSYYKAVTENGVSSSAAIDLVINRSLPDMADGYWALGLGIEAERIHNAQAVNNPNGSEWDNRKQLISALDKGFDGSFKEKHFTFLQSVIMDVTKLGVEYTIDGWQKIGGWGNGIINDLYKSVAKREWTGIFEIVNNNIKQFRDLFPNPEGWIDDGHQCFAPWVKETKKRNGKYHVYDPLALDLDGDGIETVATKGFAGSLFDHTNNGIRTATGWVSADDGLLVRDLNGNGIIDNGAELFGDNTKLADGSFAKHGYAALAELDSNGDNIINAADAAFQSLRVWQDLNQDGISQTNELRTLEELGIQSLDLAYKDVNKNLGNGNTLAQQGSYTKTDGTTAKMGDLLLAADNLHSRFKDKVELTAEQAKAANLAGIGRLRDLREAAALSGDLANMLKAYSAAETKEAQLALLDNLIHKWAETDSNWGKKSPMRLSTDWTQTANEGIALTPSQVAQLKKNALVSLSDKAKAAIDAARDRIAVLDAYTGQDSSTLYYMSEEDALNIVKVTNDTYDHLAKNIYQNLLFQTRLQPYLNQISFKMENDTFTLDFSGLVQAFNHVKETNPQKAFVDLAEMLAYGELRSWYEGRRLMADYVEEAKKAGKFEDYQKVLGQETVALLAKTSGTQADDILQNVGFGHNKNVSLYGNDGNDTLIGGAGNDYLEGGSGSDTYVFGKGFGQDTVYNYDYATGRKDIIRFTDGITADMLTFTREGNHLLIKAKDGSGQVTVQSYFQNDGSGAYRIDEIHFDNGKVLDVATVKKLVQQSTDGSDRLYAYQSGNTLNGGLGDDYLYGADGDDLLNGDAGNDSIYSGNGNDTLNGGEGNDALYGYNGNDVLNGGEGNDHLNGEDGNDTLIGGAGNDYLEGGSGSDTYVFGKGFGQDTVYNYDYATGRKDIIRFTDGITADMLTFTREGNHLLIKAKDGSGQVTVQSYFQNDGSGAYRIDEIHFDNGKVLDVATVKKLVQQSTDGSDRLYAYQSGSTLNGGLGDDYLYGADGNDLLNGDAGNDSIYSGNGNDTLNGGEGNDALYGYNGNDALNGGEGNDHLNGEDGNDTLIGGAGNDYLEGGSGSDTYVFGKGFGQDTVYNYDYATGRKDIIRFTDGITADMLTFTREGNHLLIKAKDGSGQVTVQSYFQNDGSGAYRIDEIHFDNGKVLDVATVKELVQQSTDGSDRLYAYQSGNTLNGGLGDDYLYGADGDDLLNGDAGNDSIYSGNGNDTLNGGEGNDALYGYNGNDVLNGGEGNDHLNGEDGNDTLIGGAGNDYLEGGSGSDTYVFGEGFGQDTVYNYDYATGRKDIIRFTDGITADMLTFTREGNHLLIKAKDGSGQVTVQSYFQNDGSGAYRIDEIHFDNGKVLDVATVKELVQQSTDGSDRLYAYQSGSTLNGGLGDDYLYGADGNDLLNGDAGNDSIYSGNGNDTLDGGEGNDALYGYNGNDALNGGEGNDHLNGEDGNDTLIGGAGNDYLEGGSGSDTYVFGKGFGQDTVYNYDYATGRKDIIRFTDGITADMLTFTREGNHLLIKVKDGSGQVTVQSYFQNDGSGAYRIDEIHFDNGKVLDVATVKKLVQQSTDGSDRLYAYQSGSTLNGGLGDDYLYGADGDDLLNGDAGNDSIYSGNGNDTLDGGEGNDALYGYNGNDALNGGEGNDHLNGEDGNDTLIGGAGNDYLEGGSGSDTYVFGEGFGQDTVYNYHVDKNSDTMHFKGFKAADVHFIRSGSDLVLSASEQDNVRISGFFYGENHRVDTFVFDDAAISNPDFAKYINAGNNLVQSMSVFGSNTAATGGNVDANTQSVQQPLLVTPSA</sequence>
<keyword evidence="6" id="KW-0106">Calcium</keyword>
<dbReference type="PROSITE" id="PS00330">
    <property type="entry name" value="HEMOLYSIN_CALCIUM"/>
    <property type="match status" value="11"/>
</dbReference>
<evidence type="ECO:0000256" key="5">
    <source>
        <dbReference type="ARBA" id="ARBA00022737"/>
    </source>
</evidence>
<evidence type="ECO:0000256" key="8">
    <source>
        <dbReference type="ARBA" id="ARBA00023136"/>
    </source>
</evidence>
<evidence type="ECO:0000256" key="1">
    <source>
        <dbReference type="ARBA" id="ARBA00004370"/>
    </source>
</evidence>
<evidence type="ECO:0000256" key="7">
    <source>
        <dbReference type="ARBA" id="ARBA00023026"/>
    </source>
</evidence>
<evidence type="ECO:0000256" key="3">
    <source>
        <dbReference type="ARBA" id="ARBA00022525"/>
    </source>
</evidence>
<dbReference type="Pfam" id="PF06594">
    <property type="entry name" value="HCBP_related"/>
    <property type="match status" value="5"/>
</dbReference>
<dbReference type="InterPro" id="IPR010566">
    <property type="entry name" value="Haemolys_ca-bd"/>
</dbReference>
<dbReference type="SUPFAM" id="SSF51120">
    <property type="entry name" value="beta-Roll"/>
    <property type="match status" value="8"/>
</dbReference>
<feature type="domain" description="Haemolysin-type calcium binding-related" evidence="10">
    <location>
        <begin position="1620"/>
        <end position="1663"/>
    </location>
</feature>
<dbReference type="InterPro" id="IPR018511">
    <property type="entry name" value="Hemolysin-typ_Ca-bd_CS"/>
</dbReference>
<feature type="domain" description="Haemolysin-type calcium binding-related" evidence="10">
    <location>
        <begin position="1020"/>
        <end position="1063"/>
    </location>
</feature>
<dbReference type="Pfam" id="PF00353">
    <property type="entry name" value="HemolysinCabind"/>
    <property type="match status" value="12"/>
</dbReference>
<dbReference type="EMBL" id="UGRP01000001">
    <property type="protein sequence ID" value="SUA19325.1"/>
    <property type="molecule type" value="Genomic_DNA"/>
</dbReference>
<gene>
    <name evidence="11" type="primary">frpC1</name>
    <name evidence="11" type="ORF">NCTC8554_01024</name>
</gene>
<comment type="subcellular location">
    <subcellularLocation>
        <location evidence="1">Membrane</location>
    </subcellularLocation>
    <subcellularLocation>
        <location evidence="2">Secreted</location>
    </subcellularLocation>
</comment>
<dbReference type="InterPro" id="IPR050557">
    <property type="entry name" value="RTX_toxin/Mannuronan_C5-epim"/>
</dbReference>
<evidence type="ECO:0000313" key="11">
    <source>
        <dbReference type="EMBL" id="SUA19325.1"/>
    </source>
</evidence>
<organism evidence="11 12">
    <name type="scientific">Neisseria meningitidis</name>
    <dbReference type="NCBI Taxonomy" id="487"/>
    <lineage>
        <taxon>Bacteria</taxon>
        <taxon>Pseudomonadati</taxon>
        <taxon>Pseudomonadota</taxon>
        <taxon>Betaproteobacteria</taxon>
        <taxon>Neisseriales</taxon>
        <taxon>Neisseriaceae</taxon>
        <taxon>Neisseria</taxon>
    </lineage>
</organism>
<evidence type="ECO:0000256" key="2">
    <source>
        <dbReference type="ARBA" id="ARBA00004613"/>
    </source>
</evidence>
<keyword evidence="5" id="KW-0677">Repeat</keyword>
<dbReference type="GO" id="GO:0005576">
    <property type="term" value="C:extracellular region"/>
    <property type="evidence" value="ECO:0007669"/>
    <property type="project" value="UniProtKB-SubCell"/>
</dbReference>
<keyword evidence="3" id="KW-0964">Secreted</keyword>
<keyword evidence="4" id="KW-0800">Toxin</keyword>
<protein>
    <submittedName>
        <fullName evidence="11">Putative RTX-family exoprotein</fullName>
    </submittedName>
</protein>